<protein>
    <submittedName>
        <fullName evidence="2">Uncharacterized protein</fullName>
    </submittedName>
</protein>
<keyword evidence="1" id="KW-1133">Transmembrane helix</keyword>
<accession>A0A0U5H9H6</accession>
<keyword evidence="3" id="KW-1185">Reference proteome</keyword>
<feature type="transmembrane region" description="Helical" evidence="1">
    <location>
        <begin position="169"/>
        <end position="186"/>
    </location>
</feature>
<dbReference type="KEGG" id="hhb:Hhub_6072"/>
<proteinExistence type="predicted"/>
<feature type="transmembrane region" description="Helical" evidence="1">
    <location>
        <begin position="139"/>
        <end position="160"/>
    </location>
</feature>
<gene>
    <name evidence="2" type="ORF">HHUB_6072</name>
</gene>
<geneLocation type="plasmid" evidence="3">
    <name>pSTJ003</name>
</geneLocation>
<feature type="transmembrane region" description="Helical" evidence="1">
    <location>
        <begin position="337"/>
        <end position="357"/>
    </location>
</feature>
<feature type="transmembrane region" description="Helical" evidence="1">
    <location>
        <begin position="377"/>
        <end position="395"/>
    </location>
</feature>
<name>A0A0U5H9H6_9EURY</name>
<evidence type="ECO:0000256" key="1">
    <source>
        <dbReference type="SAM" id="Phobius"/>
    </source>
</evidence>
<dbReference type="Proteomes" id="UP000066737">
    <property type="component" value="Plasmid pSTJ003"/>
</dbReference>
<feature type="transmembrane region" description="Helical" evidence="1">
    <location>
        <begin position="72"/>
        <end position="90"/>
    </location>
</feature>
<feature type="transmembrane region" description="Helical" evidence="1">
    <location>
        <begin position="234"/>
        <end position="255"/>
    </location>
</feature>
<organism evidence="2 3">
    <name type="scientific">Halobacterium hubeiense</name>
    <dbReference type="NCBI Taxonomy" id="1407499"/>
    <lineage>
        <taxon>Archaea</taxon>
        <taxon>Methanobacteriati</taxon>
        <taxon>Methanobacteriota</taxon>
        <taxon>Stenosarchaea group</taxon>
        <taxon>Halobacteria</taxon>
        <taxon>Halobacteriales</taxon>
        <taxon>Halobacteriaceae</taxon>
        <taxon>Halobacterium</taxon>
    </lineage>
</organism>
<sequence>MLQGYPRHQIGRTAAAVQNLNERISIPAQSKGNRGSARFDFLLVLVVVVVLAQVPVASAHGGDGPLVISKQASIAVFLGGVGLVAGCALLKRREYVSPTTALYGIGVGLFVAILGIIIFDGVTPDPAYAASSMPFPRSWYELFGLGIGVSVVVASFGIGLHRWPTRPRYTFLGILMGLWISYPYIIRGSASYTHPLGYLIVLGTPILVGYIVWTDRGDVVRTAFRDCVARRFGATVTLLSGLFFLTSSGYLSFFWEEGLPRERVVTVLPVNYQLVQWDTLEIVLPQFPLTVALSIGVVTIVGLLSVLIGVNALLIAWQWRLEEKAGMMQGTAGTGSVIGACTCGCCGPLVAKIAVLAAGPSVAAPLYWVFVDSSSPLSALFIVATVVIFTATLIYSTEELVPSAT</sequence>
<dbReference type="AlphaFoldDB" id="A0A0U5H9H6"/>
<feature type="transmembrane region" description="Helical" evidence="1">
    <location>
        <begin position="102"/>
        <end position="119"/>
    </location>
</feature>
<feature type="transmembrane region" description="Helical" evidence="1">
    <location>
        <begin position="291"/>
        <end position="316"/>
    </location>
</feature>
<keyword evidence="1" id="KW-0472">Membrane</keyword>
<keyword evidence="1" id="KW-0812">Transmembrane</keyword>
<feature type="transmembrane region" description="Helical" evidence="1">
    <location>
        <begin position="41"/>
        <end position="60"/>
    </location>
</feature>
<evidence type="ECO:0000313" key="2">
    <source>
        <dbReference type="EMBL" id="CQH65167.1"/>
    </source>
</evidence>
<evidence type="ECO:0000313" key="3">
    <source>
        <dbReference type="Proteomes" id="UP000066737"/>
    </source>
</evidence>
<reference evidence="3" key="1">
    <citation type="journal article" date="2016" name="Environ. Microbiol.">
        <title>The complete genome of a viable archaeum isolated from 123-million-year-old rock salt.</title>
        <authorList>
            <person name="Jaakkola S.T."/>
            <person name="Pfeiffer F."/>
            <person name="Ravantti J.J."/>
            <person name="Guo Q."/>
            <person name="Liu Y."/>
            <person name="Chen X."/>
            <person name="Ma H."/>
            <person name="Yang C."/>
            <person name="Oksanen H.M."/>
            <person name="Bamford D.H."/>
        </authorList>
    </citation>
    <scope>NUCLEOTIDE SEQUENCE</scope>
    <source>
        <strain evidence="3">JI20-1</strain>
        <plasmid evidence="3">Plasmid pSTJ003</plasmid>
    </source>
</reference>
<feature type="transmembrane region" description="Helical" evidence="1">
    <location>
        <begin position="192"/>
        <end position="213"/>
    </location>
</feature>
<dbReference type="EMBL" id="LN831305">
    <property type="protein sequence ID" value="CQH65167.1"/>
    <property type="molecule type" value="Genomic_DNA"/>
</dbReference>